<reference evidence="2 3" key="1">
    <citation type="submission" date="2018-09" db="EMBL/GenBank/DDBJ databases">
        <title>Production of Trimethoprim by Streptomyces sp. 3E-1.</title>
        <authorList>
            <person name="Kang H.J."/>
            <person name="Kim S.B."/>
        </authorList>
    </citation>
    <scope>NUCLEOTIDE SEQUENCE [LARGE SCALE GENOMIC DNA]</scope>
    <source>
        <strain evidence="2 3">3E-1</strain>
    </source>
</reference>
<accession>A0AAI8PT66</accession>
<dbReference type="Proteomes" id="UP000265765">
    <property type="component" value="Chromosome"/>
</dbReference>
<feature type="compositionally biased region" description="Pro residues" evidence="1">
    <location>
        <begin position="111"/>
        <end position="129"/>
    </location>
</feature>
<feature type="region of interest" description="Disordered" evidence="1">
    <location>
        <begin position="104"/>
        <end position="146"/>
    </location>
</feature>
<dbReference type="EMBL" id="CP032427">
    <property type="protein sequence ID" value="AYC43956.1"/>
    <property type="molecule type" value="Genomic_DNA"/>
</dbReference>
<dbReference type="RefSeq" id="WP_246091256.1">
    <property type="nucleotide sequence ID" value="NZ_CP032427.1"/>
</dbReference>
<dbReference type="GeneID" id="91287438"/>
<gene>
    <name evidence="2" type="ORF">DWG14_08264</name>
</gene>
<evidence type="ECO:0000256" key="1">
    <source>
        <dbReference type="SAM" id="MobiDB-lite"/>
    </source>
</evidence>
<evidence type="ECO:0000313" key="2">
    <source>
        <dbReference type="EMBL" id="AYC43956.1"/>
    </source>
</evidence>
<dbReference type="AlphaFoldDB" id="A0AAI8PT66"/>
<evidence type="ECO:0000313" key="3">
    <source>
        <dbReference type="Proteomes" id="UP000265765"/>
    </source>
</evidence>
<protein>
    <submittedName>
        <fullName evidence="2">Uncharacterized protein</fullName>
    </submittedName>
</protein>
<dbReference type="KEGG" id="sge:DWG14_08264"/>
<name>A0AAI8PT66_9ACTN</name>
<organism evidence="2 3">
    <name type="scientific">Streptomyces griseorubiginosus</name>
    <dbReference type="NCBI Taxonomy" id="67304"/>
    <lineage>
        <taxon>Bacteria</taxon>
        <taxon>Bacillati</taxon>
        <taxon>Actinomycetota</taxon>
        <taxon>Actinomycetes</taxon>
        <taxon>Kitasatosporales</taxon>
        <taxon>Streptomycetaceae</taxon>
        <taxon>Streptomyces</taxon>
    </lineage>
</organism>
<sequence length="171" mass="19672">MEAFERELDMPWALYHVRRLFLVTEDSRRRPVKRSTERVDLGGLHHLAQRLISVPGRHGLDVEHDPVYGRARAWIRPRAKGWPMAEELFAPARVIDKRDQNFEQHWTPSSRAPPPTPSRLHRPSPPLPEGHPMRAEALSPCSSPASPQFCTWPRRPELTYGPSCRPACWPA</sequence>
<proteinExistence type="predicted"/>